<dbReference type="Gene3D" id="3.40.390.10">
    <property type="entry name" value="Collagenase (Catalytic Domain)"/>
    <property type="match status" value="1"/>
</dbReference>
<organism evidence="3 4">
    <name type="scientific">Amblyomma americanum</name>
    <name type="common">Lone star tick</name>
    <dbReference type="NCBI Taxonomy" id="6943"/>
    <lineage>
        <taxon>Eukaryota</taxon>
        <taxon>Metazoa</taxon>
        <taxon>Ecdysozoa</taxon>
        <taxon>Arthropoda</taxon>
        <taxon>Chelicerata</taxon>
        <taxon>Arachnida</taxon>
        <taxon>Acari</taxon>
        <taxon>Parasitiformes</taxon>
        <taxon>Ixodida</taxon>
        <taxon>Ixodoidea</taxon>
        <taxon>Ixodidae</taxon>
        <taxon>Amblyomminae</taxon>
        <taxon>Amblyomma</taxon>
    </lineage>
</organism>
<keyword evidence="4" id="KW-1185">Reference proteome</keyword>
<feature type="non-terminal residue" evidence="3">
    <location>
        <position position="1"/>
    </location>
</feature>
<evidence type="ECO:0000256" key="1">
    <source>
        <dbReference type="PROSITE-ProRule" id="PRU00276"/>
    </source>
</evidence>
<dbReference type="InterPro" id="IPR001590">
    <property type="entry name" value="Peptidase_M12B"/>
</dbReference>
<reference evidence="3 4" key="1">
    <citation type="journal article" date="2023" name="Arcadia Sci">
        <title>De novo assembly of a long-read Amblyomma americanum tick genome.</title>
        <authorList>
            <person name="Chou S."/>
            <person name="Poskanzer K.E."/>
            <person name="Rollins M."/>
            <person name="Thuy-Boun P.S."/>
        </authorList>
    </citation>
    <scope>NUCLEOTIDE SEQUENCE [LARGE SCALE GENOMIC DNA]</scope>
    <source>
        <strain evidence="3">F_SG_1</strain>
        <tissue evidence="3">Salivary glands</tissue>
    </source>
</reference>
<evidence type="ECO:0000313" key="4">
    <source>
        <dbReference type="Proteomes" id="UP001321473"/>
    </source>
</evidence>
<feature type="active site" evidence="1">
    <location>
        <position position="32"/>
    </location>
</feature>
<dbReference type="GO" id="GO:0006508">
    <property type="term" value="P:proteolysis"/>
    <property type="evidence" value="ECO:0007669"/>
    <property type="project" value="InterPro"/>
</dbReference>
<feature type="domain" description="Peptidase M12B" evidence="2">
    <location>
        <begin position="1"/>
        <end position="103"/>
    </location>
</feature>
<dbReference type="GO" id="GO:0046872">
    <property type="term" value="F:metal ion binding"/>
    <property type="evidence" value="ECO:0007669"/>
    <property type="project" value="UniProtKB-KW"/>
</dbReference>
<feature type="binding site" evidence="1">
    <location>
        <position position="35"/>
    </location>
    <ligand>
        <name>Zn(2+)</name>
        <dbReference type="ChEBI" id="CHEBI:29105"/>
        <note>catalytic</note>
    </ligand>
</feature>
<protein>
    <recommendedName>
        <fullName evidence="2">Peptidase M12B domain-containing protein</fullName>
    </recommendedName>
</protein>
<keyword evidence="1" id="KW-0862">Zinc</keyword>
<dbReference type="Proteomes" id="UP001321473">
    <property type="component" value="Unassembled WGS sequence"/>
</dbReference>
<keyword evidence="1" id="KW-0479">Metal-binding</keyword>
<name>A0AAQ4DG40_AMBAM</name>
<feature type="binding site" evidence="1">
    <location>
        <position position="41"/>
    </location>
    <ligand>
        <name>Zn(2+)</name>
        <dbReference type="ChEBI" id="CHEBI:29105"/>
        <note>catalytic</note>
    </ligand>
</feature>
<dbReference type="EMBL" id="JARKHS020031177">
    <property type="protein sequence ID" value="KAK8761430.1"/>
    <property type="molecule type" value="Genomic_DNA"/>
</dbReference>
<feature type="binding site" evidence="1">
    <location>
        <position position="31"/>
    </location>
    <ligand>
        <name>Zn(2+)</name>
        <dbReference type="ChEBI" id="CHEBI:29105"/>
        <note>catalytic</note>
    </ligand>
</feature>
<dbReference type="AlphaFoldDB" id="A0AAQ4DG40"/>
<dbReference type="SUPFAM" id="SSF55486">
    <property type="entry name" value="Metalloproteases ('zincins'), catalytic domain"/>
    <property type="match status" value="1"/>
</dbReference>
<evidence type="ECO:0000259" key="2">
    <source>
        <dbReference type="PROSITE" id="PS50215"/>
    </source>
</evidence>
<dbReference type="PROSITE" id="PS50215">
    <property type="entry name" value="ADAM_MEPRO"/>
    <property type="match status" value="1"/>
</dbReference>
<dbReference type="GO" id="GO:0004222">
    <property type="term" value="F:metalloendopeptidase activity"/>
    <property type="evidence" value="ECO:0007669"/>
    <property type="project" value="InterPro"/>
</dbReference>
<comment type="caution">
    <text evidence="3">The sequence shown here is derived from an EMBL/GenBank/DDBJ whole genome shotgun (WGS) entry which is preliminary data.</text>
</comment>
<gene>
    <name evidence="3" type="ORF">V5799_027303</name>
</gene>
<sequence>LGYNNGICSSWFVALGEDKPGTFSGVDTFAHEVGHLLGASHDGEPADMRYPQRPGARNCPFAYGYLMSYLKRGAVSHHYSSCSLAQMKYIVSTQAASCWEVRATHTYNITRKYPGMTMNTTVYCQRLFAAKINVRADASSSFTSMCMVRCLYSEEATSNGQTSYKDVEALEYMKCGEQGQVCIQGTCAVPPKSWRIQE</sequence>
<comment type="caution">
    <text evidence="1">Lacks conserved residue(s) required for the propagation of feature annotation.</text>
</comment>
<dbReference type="InterPro" id="IPR024079">
    <property type="entry name" value="MetalloPept_cat_dom_sf"/>
</dbReference>
<accession>A0AAQ4DG40</accession>
<evidence type="ECO:0000313" key="3">
    <source>
        <dbReference type="EMBL" id="KAK8761430.1"/>
    </source>
</evidence>
<dbReference type="Pfam" id="PF13574">
    <property type="entry name" value="Reprolysin_2"/>
    <property type="match status" value="1"/>
</dbReference>
<proteinExistence type="predicted"/>
<dbReference type="Gene3D" id="3.40.1620.60">
    <property type="match status" value="1"/>
</dbReference>